<dbReference type="EMBL" id="JAHWGL010000003">
    <property type="protein sequence ID" value="MBW3127297.1"/>
    <property type="molecule type" value="Genomic_DNA"/>
</dbReference>
<name>A0ABS6WUQ3_9BACT</name>
<proteinExistence type="predicted"/>
<dbReference type="RefSeq" id="WP_219156491.1">
    <property type="nucleotide sequence ID" value="NZ_JAHWGL010000003.1"/>
</dbReference>
<reference evidence="1 2" key="1">
    <citation type="submission" date="2021-07" db="EMBL/GenBank/DDBJ databases">
        <title>Hymenobacter profundi sp. nov., isolated from deep-sea water.</title>
        <authorList>
            <person name="Kim M.K."/>
        </authorList>
    </citation>
    <scope>NUCLEOTIDE SEQUENCE [LARGE SCALE GENOMIC DNA]</scope>
    <source>
        <strain evidence="1 2">M2</strain>
    </source>
</reference>
<evidence type="ECO:0000313" key="2">
    <source>
        <dbReference type="Proteomes" id="UP000826188"/>
    </source>
</evidence>
<sequence>MPSILAAESAAPLPVRLLVAGLRPPSAPRVRTALVALGAAAYAAAPEVWASELALNSVHLGLHVADHCQPHGHVSLDPVRLLDYLLSLLPDPDTPEPPDPIISGVWVWGFDVLLAKLSEAERSAFWHRLHGTASYRPPLVLALPAALLGRFGPTDPANTWGAQRFLLLP</sequence>
<evidence type="ECO:0000313" key="1">
    <source>
        <dbReference type="EMBL" id="MBW3127297.1"/>
    </source>
</evidence>
<comment type="caution">
    <text evidence="1">The sequence shown here is derived from an EMBL/GenBank/DDBJ whole genome shotgun (WGS) entry which is preliminary data.</text>
</comment>
<dbReference type="Proteomes" id="UP000826188">
    <property type="component" value="Unassembled WGS sequence"/>
</dbReference>
<gene>
    <name evidence="1" type="ORF">KYK14_01930</name>
</gene>
<organism evidence="1 2">
    <name type="scientific">Hymenobacter profundi</name>
    <dbReference type="NCBI Taxonomy" id="1982110"/>
    <lineage>
        <taxon>Bacteria</taxon>
        <taxon>Pseudomonadati</taxon>
        <taxon>Bacteroidota</taxon>
        <taxon>Cytophagia</taxon>
        <taxon>Cytophagales</taxon>
        <taxon>Hymenobacteraceae</taxon>
        <taxon>Hymenobacter</taxon>
    </lineage>
</organism>
<keyword evidence="2" id="KW-1185">Reference proteome</keyword>
<protein>
    <submittedName>
        <fullName evidence="1">Uncharacterized protein</fullName>
    </submittedName>
</protein>
<accession>A0ABS6WUQ3</accession>